<reference evidence="3 4" key="1">
    <citation type="journal article" date="2010" name="Stand. Genomic Sci.">
        <title>Complete genome sequence of Acetohalobium arabaticum type strain (Z-7288).</title>
        <authorList>
            <person name="Sikorski J."/>
            <person name="Lapidus A."/>
            <person name="Chertkov O."/>
            <person name="Lucas S."/>
            <person name="Copeland A."/>
            <person name="Glavina Del Rio T."/>
            <person name="Nolan M."/>
            <person name="Tice H."/>
            <person name="Cheng J.F."/>
            <person name="Han C."/>
            <person name="Brambilla E."/>
            <person name="Pitluck S."/>
            <person name="Liolios K."/>
            <person name="Ivanova N."/>
            <person name="Mavromatis K."/>
            <person name="Mikhailova N."/>
            <person name="Pati A."/>
            <person name="Bruce D."/>
            <person name="Detter C."/>
            <person name="Tapia R."/>
            <person name="Goodwin L."/>
            <person name="Chen A."/>
            <person name="Palaniappan K."/>
            <person name="Land M."/>
            <person name="Hauser L."/>
            <person name="Chang Y.J."/>
            <person name="Jeffries C.D."/>
            <person name="Rohde M."/>
            <person name="Goker M."/>
            <person name="Spring S."/>
            <person name="Woyke T."/>
            <person name="Bristow J."/>
            <person name="Eisen J.A."/>
            <person name="Markowitz V."/>
            <person name="Hugenholtz P."/>
            <person name="Kyrpides N.C."/>
            <person name="Klenk H.P."/>
        </authorList>
    </citation>
    <scope>NUCLEOTIDE SEQUENCE [LARGE SCALE GENOMIC DNA]</scope>
    <source>
        <strain evidence="4">ATCC 49924 / DSM 5501 / Z-7288</strain>
    </source>
</reference>
<feature type="domain" description="GFO/IDH/MocA-like oxidoreductase" evidence="2">
    <location>
        <begin position="138"/>
        <end position="263"/>
    </location>
</feature>
<dbReference type="Proteomes" id="UP000001661">
    <property type="component" value="Chromosome"/>
</dbReference>
<dbReference type="STRING" id="574087.Acear_1231"/>
<evidence type="ECO:0000259" key="1">
    <source>
        <dbReference type="Pfam" id="PF01408"/>
    </source>
</evidence>
<sequence>MEQIKVGIIGCGMAWERLHYPAFQELQDKYKVTACCDVDFDKARKATEMVGIGQEKAYQDYNEMINQEELDAVDIIVPIPENFPISEDVAEMGINIICEKPLATSLEEAEEYSHLADRHRIQIMIAENYRYNEENNIIRDLIREQKIGDVVYFISNKITDFSEDMLGNKFAAKEWRQHPDYPGGRILDSAIHNLAGIRHIFGPIESLYAVGKPQDDDFNPYLSTNINLKFKNGIVGQFSYFPSGKEMQRPLVGTRIFGTEGMIYLEESKAGVINVAYNDGTREEIPYQPERGFYNELLDFYNSLTGQEAISVPPQMEYGDLKTVMAVLESIEENKVVEVDKYDQYQLEEQVHVFG</sequence>
<proteinExistence type="predicted"/>
<organism evidence="3 4">
    <name type="scientific">Acetohalobium arabaticum (strain ATCC 49924 / DSM 5501 / Z-7288)</name>
    <dbReference type="NCBI Taxonomy" id="574087"/>
    <lineage>
        <taxon>Bacteria</taxon>
        <taxon>Bacillati</taxon>
        <taxon>Bacillota</taxon>
        <taxon>Clostridia</taxon>
        <taxon>Halanaerobiales</taxon>
        <taxon>Halobacteroidaceae</taxon>
        <taxon>Acetohalobium</taxon>
    </lineage>
</organism>
<dbReference type="PANTHER" id="PTHR43377:SF1">
    <property type="entry name" value="BILIVERDIN REDUCTASE A"/>
    <property type="match status" value="1"/>
</dbReference>
<dbReference type="AlphaFoldDB" id="D9QQF7"/>
<feature type="domain" description="Gfo/Idh/MocA-like oxidoreductase N-terminal" evidence="1">
    <location>
        <begin position="4"/>
        <end position="125"/>
    </location>
</feature>
<dbReference type="SUPFAM" id="SSF51735">
    <property type="entry name" value="NAD(P)-binding Rossmann-fold domains"/>
    <property type="match status" value="1"/>
</dbReference>
<dbReference type="OrthoDB" id="9815825at2"/>
<accession>D9QQF7</accession>
<dbReference type="InterPro" id="IPR055170">
    <property type="entry name" value="GFO_IDH_MocA-like_dom"/>
</dbReference>
<dbReference type="Pfam" id="PF01408">
    <property type="entry name" value="GFO_IDH_MocA"/>
    <property type="match status" value="1"/>
</dbReference>
<evidence type="ECO:0000313" key="3">
    <source>
        <dbReference type="EMBL" id="ADL12748.1"/>
    </source>
</evidence>
<dbReference type="SUPFAM" id="SSF55347">
    <property type="entry name" value="Glyceraldehyde-3-phosphate dehydrogenase-like, C-terminal domain"/>
    <property type="match status" value="1"/>
</dbReference>
<dbReference type="KEGG" id="aar:Acear_1231"/>
<dbReference type="PANTHER" id="PTHR43377">
    <property type="entry name" value="BILIVERDIN REDUCTASE A"/>
    <property type="match status" value="1"/>
</dbReference>
<dbReference type="GO" id="GO:0000166">
    <property type="term" value="F:nucleotide binding"/>
    <property type="evidence" value="ECO:0007669"/>
    <property type="project" value="InterPro"/>
</dbReference>
<dbReference type="InterPro" id="IPR051450">
    <property type="entry name" value="Gfo/Idh/MocA_Oxidoreductases"/>
</dbReference>
<dbReference type="InterPro" id="IPR036291">
    <property type="entry name" value="NAD(P)-bd_dom_sf"/>
</dbReference>
<dbReference type="Pfam" id="PF22725">
    <property type="entry name" value="GFO_IDH_MocA_C3"/>
    <property type="match status" value="1"/>
</dbReference>
<evidence type="ECO:0000313" key="4">
    <source>
        <dbReference type="Proteomes" id="UP000001661"/>
    </source>
</evidence>
<dbReference type="RefSeq" id="WP_013278194.1">
    <property type="nucleotide sequence ID" value="NC_014378.1"/>
</dbReference>
<keyword evidence="4" id="KW-1185">Reference proteome</keyword>
<gene>
    <name evidence="3" type="ordered locus">Acear_1231</name>
</gene>
<dbReference type="HOGENOM" id="CLU_023194_3_1_9"/>
<dbReference type="EMBL" id="CP002105">
    <property type="protein sequence ID" value="ADL12748.1"/>
    <property type="molecule type" value="Genomic_DNA"/>
</dbReference>
<dbReference type="eggNOG" id="COG0673">
    <property type="taxonomic scope" value="Bacteria"/>
</dbReference>
<dbReference type="InterPro" id="IPR000683">
    <property type="entry name" value="Gfo/Idh/MocA-like_OxRdtase_N"/>
</dbReference>
<protein>
    <submittedName>
        <fullName evidence="3">Oxidoreductase domain protein</fullName>
    </submittedName>
</protein>
<dbReference type="Gene3D" id="3.30.360.10">
    <property type="entry name" value="Dihydrodipicolinate Reductase, domain 2"/>
    <property type="match status" value="1"/>
</dbReference>
<name>D9QQF7_ACEAZ</name>
<evidence type="ECO:0000259" key="2">
    <source>
        <dbReference type="Pfam" id="PF22725"/>
    </source>
</evidence>
<dbReference type="Gene3D" id="3.40.50.720">
    <property type="entry name" value="NAD(P)-binding Rossmann-like Domain"/>
    <property type="match status" value="1"/>
</dbReference>